<proteinExistence type="predicted"/>
<organism evidence="1 2">
    <name type="scientific">Sistotremastrum suecicum HHB10207 ss-3</name>
    <dbReference type="NCBI Taxonomy" id="1314776"/>
    <lineage>
        <taxon>Eukaryota</taxon>
        <taxon>Fungi</taxon>
        <taxon>Dikarya</taxon>
        <taxon>Basidiomycota</taxon>
        <taxon>Agaricomycotina</taxon>
        <taxon>Agaricomycetes</taxon>
        <taxon>Sistotremastrales</taxon>
        <taxon>Sistotremastraceae</taxon>
        <taxon>Sistotremastrum</taxon>
    </lineage>
</organism>
<reference evidence="1 2" key="1">
    <citation type="journal article" date="2016" name="Mol. Biol. Evol.">
        <title>Comparative Genomics of Early-Diverging Mushroom-Forming Fungi Provides Insights into the Origins of Lignocellulose Decay Capabilities.</title>
        <authorList>
            <person name="Nagy L.G."/>
            <person name="Riley R."/>
            <person name="Tritt A."/>
            <person name="Adam C."/>
            <person name="Daum C."/>
            <person name="Floudas D."/>
            <person name="Sun H."/>
            <person name="Yadav J.S."/>
            <person name="Pangilinan J."/>
            <person name="Larsson K.H."/>
            <person name="Matsuura K."/>
            <person name="Barry K."/>
            <person name="Labutti K."/>
            <person name="Kuo R."/>
            <person name="Ohm R.A."/>
            <person name="Bhattacharya S.S."/>
            <person name="Shirouzu T."/>
            <person name="Yoshinaga Y."/>
            <person name="Martin F.M."/>
            <person name="Grigoriev I.V."/>
            <person name="Hibbett D.S."/>
        </authorList>
    </citation>
    <scope>NUCLEOTIDE SEQUENCE [LARGE SCALE GENOMIC DNA]</scope>
    <source>
        <strain evidence="1 2">HHB10207 ss-3</strain>
    </source>
</reference>
<dbReference type="Proteomes" id="UP000076798">
    <property type="component" value="Unassembled WGS sequence"/>
</dbReference>
<keyword evidence="2" id="KW-1185">Reference proteome</keyword>
<dbReference type="EMBL" id="KV428099">
    <property type="protein sequence ID" value="KZT36787.1"/>
    <property type="molecule type" value="Genomic_DNA"/>
</dbReference>
<sequence>MLSEEIGATGQVSDDLQERLETYLGMLQEVKSRAHRLGTHTKMHYFTKAASIQDEMKDCMAMLDSAYQRFIVRSSISMDKKLTKMLAGVESLRRTADQCNCFHGDEPDEIPRIRVQGVKFGEEIERLDKKTYILRLQHAKITDGVGSWTPVIIRRFETLEEEETGDGSRSAFEKEVELRRDLLYVASLGLQRIILTERGFGFRNQEFASMLGIIIPSRRTRMIVIEEGTIGAYDYLQSLPGLDHLGERFRILCEIASTVSLLIIKPRGKERYRIFF</sequence>
<accession>A0A166BVC4</accession>
<name>A0A166BVC4_9AGAM</name>
<evidence type="ECO:0000313" key="1">
    <source>
        <dbReference type="EMBL" id="KZT36787.1"/>
    </source>
</evidence>
<gene>
    <name evidence="1" type="ORF">SISSUDRAFT_924716</name>
</gene>
<protein>
    <submittedName>
        <fullName evidence="1">Uncharacterized protein</fullName>
    </submittedName>
</protein>
<evidence type="ECO:0000313" key="2">
    <source>
        <dbReference type="Proteomes" id="UP000076798"/>
    </source>
</evidence>
<dbReference type="AlphaFoldDB" id="A0A166BVC4"/>